<reference evidence="5" key="1">
    <citation type="journal article" date="2014" name="Int. J. Syst. Evol. Microbiol.">
        <title>Complete genome sequence of Corynebacterium casei LMG S-19264T (=DSM 44701T), isolated from a smear-ripened cheese.</title>
        <authorList>
            <consortium name="US DOE Joint Genome Institute (JGI-PGF)"/>
            <person name="Walter F."/>
            <person name="Albersmeier A."/>
            <person name="Kalinowski J."/>
            <person name="Ruckert C."/>
        </authorList>
    </citation>
    <scope>NUCLEOTIDE SEQUENCE</scope>
    <source>
        <strain evidence="5">CGMCC 1.7081</strain>
    </source>
</reference>
<name>A0A8J3MDE9_9RHOB</name>
<evidence type="ECO:0000256" key="2">
    <source>
        <dbReference type="SAM" id="Phobius"/>
    </source>
</evidence>
<dbReference type="Proteomes" id="UP000611500">
    <property type="component" value="Unassembled WGS sequence"/>
</dbReference>
<proteinExistence type="predicted"/>
<dbReference type="SUPFAM" id="SSF53300">
    <property type="entry name" value="vWA-like"/>
    <property type="match status" value="1"/>
</dbReference>
<sequence length="426" mass="44951">MAKLAPGVELSETLVLIDLSPGPGGGRKATWNTERQLIADFLRSLPTSERIALYGFNESLERLADFTRDRELIEKVVAGLELRGTNTRIATYARDAVGILGQDQTAILKNLIVITDGEEEGERDVSDVTAAAIEQGVTVSALGMLWRPVGDPVNGAGMDYLSLLSEGTQGIAQAVQLRRADMANDELQSFVAGIGNALKGSGLIVPEGTPVETDITVTLQRPVPGGGAAMEAETLRVRFVPAELRHQPAVQDSGAPQAWYAGLIDGTWLGIPKLWLLIGGGVILLLLALIVAVVMSRSSGSELEEQEGLGDDGDGEEPSLPAGTPPVSPQPALAYVLREDTGERLAVRSSRATLGRSASSDLVIGDDSVSRLHAEIREQSDGHFVLTDAGSLNGTKLNDKKLTAASPLRAGDVITLGAVKLRFSQA</sequence>
<keyword evidence="2" id="KW-0812">Transmembrane</keyword>
<keyword evidence="2" id="KW-1133">Transmembrane helix</keyword>
<dbReference type="InterPro" id="IPR002035">
    <property type="entry name" value="VWF_A"/>
</dbReference>
<feature type="region of interest" description="Disordered" evidence="1">
    <location>
        <begin position="301"/>
        <end position="330"/>
    </location>
</feature>
<dbReference type="SMART" id="SM00240">
    <property type="entry name" value="FHA"/>
    <property type="match status" value="1"/>
</dbReference>
<dbReference type="InterPro" id="IPR000253">
    <property type="entry name" value="FHA_dom"/>
</dbReference>
<feature type="transmembrane region" description="Helical" evidence="2">
    <location>
        <begin position="274"/>
        <end position="295"/>
    </location>
</feature>
<evidence type="ECO:0000259" key="4">
    <source>
        <dbReference type="PROSITE" id="PS50234"/>
    </source>
</evidence>
<protein>
    <recommendedName>
        <fullName evidence="7">FHA domain-containing protein</fullName>
    </recommendedName>
</protein>
<comment type="caution">
    <text evidence="5">The sequence shown here is derived from an EMBL/GenBank/DDBJ whole genome shotgun (WGS) entry which is preliminary data.</text>
</comment>
<evidence type="ECO:0000313" key="5">
    <source>
        <dbReference type="EMBL" id="GHG98474.1"/>
    </source>
</evidence>
<accession>A0A8J3MDE9</accession>
<dbReference type="PROSITE" id="PS50006">
    <property type="entry name" value="FHA_DOMAIN"/>
    <property type="match status" value="1"/>
</dbReference>
<evidence type="ECO:0008006" key="7">
    <source>
        <dbReference type="Google" id="ProtNLM"/>
    </source>
</evidence>
<dbReference type="InterPro" id="IPR008984">
    <property type="entry name" value="SMAD_FHA_dom_sf"/>
</dbReference>
<dbReference type="PANTHER" id="PTHR23308">
    <property type="entry name" value="NUCLEAR INHIBITOR OF PROTEIN PHOSPHATASE-1"/>
    <property type="match status" value="1"/>
</dbReference>
<dbReference type="EMBL" id="BNAP01000021">
    <property type="protein sequence ID" value="GHG98474.1"/>
    <property type="molecule type" value="Genomic_DNA"/>
</dbReference>
<organism evidence="5 6">
    <name type="scientific">Pseudodonghicola xiamenensis</name>
    <dbReference type="NCBI Taxonomy" id="337702"/>
    <lineage>
        <taxon>Bacteria</taxon>
        <taxon>Pseudomonadati</taxon>
        <taxon>Pseudomonadota</taxon>
        <taxon>Alphaproteobacteria</taxon>
        <taxon>Rhodobacterales</taxon>
        <taxon>Paracoccaceae</taxon>
        <taxon>Pseudodonghicola</taxon>
    </lineage>
</organism>
<evidence type="ECO:0000256" key="1">
    <source>
        <dbReference type="SAM" id="MobiDB-lite"/>
    </source>
</evidence>
<evidence type="ECO:0000259" key="3">
    <source>
        <dbReference type="PROSITE" id="PS50006"/>
    </source>
</evidence>
<dbReference type="InterPro" id="IPR036465">
    <property type="entry name" value="vWFA_dom_sf"/>
</dbReference>
<gene>
    <name evidence="5" type="ORF">GCM10010961_33830</name>
</gene>
<dbReference type="SUPFAM" id="SSF49879">
    <property type="entry name" value="SMAD/FHA domain"/>
    <property type="match status" value="1"/>
</dbReference>
<feature type="domain" description="FHA" evidence="3">
    <location>
        <begin position="352"/>
        <end position="402"/>
    </location>
</feature>
<dbReference type="CDD" id="cd00060">
    <property type="entry name" value="FHA"/>
    <property type="match status" value="1"/>
</dbReference>
<dbReference type="Pfam" id="PF00498">
    <property type="entry name" value="FHA"/>
    <property type="match status" value="1"/>
</dbReference>
<dbReference type="Gene3D" id="2.60.200.20">
    <property type="match status" value="1"/>
</dbReference>
<feature type="domain" description="VWFA" evidence="4">
    <location>
        <begin position="12"/>
        <end position="194"/>
    </location>
</feature>
<feature type="compositionally biased region" description="Acidic residues" evidence="1">
    <location>
        <begin position="302"/>
        <end position="317"/>
    </location>
</feature>
<keyword evidence="2" id="KW-0472">Membrane</keyword>
<keyword evidence="6" id="KW-1185">Reference proteome</keyword>
<dbReference type="Pfam" id="PF00092">
    <property type="entry name" value="VWA"/>
    <property type="match status" value="1"/>
</dbReference>
<dbReference type="SMART" id="SM00327">
    <property type="entry name" value="VWA"/>
    <property type="match status" value="1"/>
</dbReference>
<dbReference type="PROSITE" id="PS50234">
    <property type="entry name" value="VWFA"/>
    <property type="match status" value="1"/>
</dbReference>
<dbReference type="CDD" id="cd00198">
    <property type="entry name" value="vWFA"/>
    <property type="match status" value="1"/>
</dbReference>
<evidence type="ECO:0000313" key="6">
    <source>
        <dbReference type="Proteomes" id="UP000611500"/>
    </source>
</evidence>
<reference evidence="5" key="2">
    <citation type="submission" date="2020-09" db="EMBL/GenBank/DDBJ databases">
        <authorList>
            <person name="Sun Q."/>
            <person name="Zhou Y."/>
        </authorList>
    </citation>
    <scope>NUCLEOTIDE SEQUENCE</scope>
    <source>
        <strain evidence="5">CGMCC 1.7081</strain>
    </source>
</reference>
<dbReference type="InterPro" id="IPR050923">
    <property type="entry name" value="Cell_Proc_Reg/RNA_Proc"/>
</dbReference>
<dbReference type="Gene3D" id="3.40.50.410">
    <property type="entry name" value="von Willebrand factor, type A domain"/>
    <property type="match status" value="1"/>
</dbReference>
<dbReference type="AlphaFoldDB" id="A0A8J3MDE9"/>